<sequence length="49" mass="5713">MGDSLGLDILKFIKYTNKIFSAEPRRNLSSFLNLQYFQKNNLLECVTNN</sequence>
<protein>
    <submittedName>
        <fullName evidence="1">Uncharacterized protein</fullName>
    </submittedName>
</protein>
<evidence type="ECO:0000313" key="2">
    <source>
        <dbReference type="Proteomes" id="UP000580250"/>
    </source>
</evidence>
<name>A0A6V7VZU7_MELEN</name>
<comment type="caution">
    <text evidence="1">The sequence shown here is derived from an EMBL/GenBank/DDBJ whole genome shotgun (WGS) entry which is preliminary data.</text>
</comment>
<reference evidence="1 2" key="1">
    <citation type="submission" date="2020-08" db="EMBL/GenBank/DDBJ databases">
        <authorList>
            <person name="Koutsovoulos G."/>
            <person name="Danchin GJ E."/>
        </authorList>
    </citation>
    <scope>NUCLEOTIDE SEQUENCE [LARGE SCALE GENOMIC DNA]</scope>
</reference>
<dbReference type="AlphaFoldDB" id="A0A6V7VZU7"/>
<accession>A0A6V7VZU7</accession>
<evidence type="ECO:0000313" key="1">
    <source>
        <dbReference type="EMBL" id="CAD2180329.1"/>
    </source>
</evidence>
<dbReference type="EMBL" id="CAJEWN010000367">
    <property type="protein sequence ID" value="CAD2180329.1"/>
    <property type="molecule type" value="Genomic_DNA"/>
</dbReference>
<organism evidence="1 2">
    <name type="scientific">Meloidogyne enterolobii</name>
    <name type="common">Root-knot nematode worm</name>
    <name type="synonym">Meloidogyne mayaguensis</name>
    <dbReference type="NCBI Taxonomy" id="390850"/>
    <lineage>
        <taxon>Eukaryota</taxon>
        <taxon>Metazoa</taxon>
        <taxon>Ecdysozoa</taxon>
        <taxon>Nematoda</taxon>
        <taxon>Chromadorea</taxon>
        <taxon>Rhabditida</taxon>
        <taxon>Tylenchina</taxon>
        <taxon>Tylenchomorpha</taxon>
        <taxon>Tylenchoidea</taxon>
        <taxon>Meloidogynidae</taxon>
        <taxon>Meloidogyninae</taxon>
        <taxon>Meloidogyne</taxon>
    </lineage>
</organism>
<dbReference type="Proteomes" id="UP000580250">
    <property type="component" value="Unassembled WGS sequence"/>
</dbReference>
<gene>
    <name evidence="1" type="ORF">MENT_LOCUS32398</name>
</gene>
<proteinExistence type="predicted"/>